<proteinExistence type="predicted"/>
<dbReference type="EMBL" id="JBJNUY010000007">
    <property type="protein sequence ID" value="MFL9000649.1"/>
    <property type="molecule type" value="Genomic_DNA"/>
</dbReference>
<dbReference type="Pfam" id="PF17164">
    <property type="entry name" value="DUF5122"/>
    <property type="match status" value="3"/>
</dbReference>
<dbReference type="RefSeq" id="WP_407799939.1">
    <property type="nucleotide sequence ID" value="NZ_JBJNUX010000003.1"/>
</dbReference>
<sequence>MKQDPCGSRSSRRYLKDLQSQTELVFVTVVRGVDLTFHKEPGTTYAKRSDQPRLKEIIMDANEANNALNRDPDMDPAFGPEGGYFFPKPGTRSDIGAVVLGSDESLYLASLLEDGTYEFNHTSALGFTIDGFKPTISAFAENGESRPTRLLLQTDGKIVMIGTFTTNGTISRKVSRPAIARFNADGTLDPVFKRQVLLNGPENAIAPLLQRKMADGCLQADEKILIAGSYQLPDPNSANYFSKLTRLNSDGTEDSSFGEGGSIDVVFPNAQVDAPNVQVQSDGKIIVGGITDTHKLLLARYTADGKLDPNFGDAGYFLYNHFDRHTTLLNSFIVYQDKILCAGRVVGTKGGALLLRVTANGHIDPEFNGGEPVLTQEPFTAFEWIKLATQTDGSIVVVSARDCVIRRFLKEGQPDNSFVWATKPLRCSDIAIQHLSKRLIVTAKNNGGSALVLGLLSSSKVHK</sequence>
<dbReference type="Proteomes" id="UP001628646">
    <property type="component" value="Unassembled WGS sequence"/>
</dbReference>
<protein>
    <recommendedName>
        <fullName evidence="3">Delta-60 repeat domain-containing protein</fullName>
    </recommendedName>
</protein>
<keyword evidence="2" id="KW-1185">Reference proteome</keyword>
<organism evidence="1 2">
    <name type="scientific">Pseudomonas azerbaijanorientalis</name>
    <dbReference type="NCBI Taxonomy" id="2842350"/>
    <lineage>
        <taxon>Bacteria</taxon>
        <taxon>Pseudomonadati</taxon>
        <taxon>Pseudomonadota</taxon>
        <taxon>Gammaproteobacteria</taxon>
        <taxon>Pseudomonadales</taxon>
        <taxon>Pseudomonadaceae</taxon>
        <taxon>Pseudomonas</taxon>
    </lineage>
</organism>
<reference evidence="1 2" key="1">
    <citation type="submission" date="2024-12" db="EMBL/GenBank/DDBJ databases">
        <title>Pseudomonas species isolated from Lotus nodules promote plant growth.</title>
        <authorList>
            <person name="Yu Y.-H."/>
            <person name="Kurtenbach J."/>
            <person name="Crosbie D."/>
            <person name="Brachmann A."/>
            <person name="Marin M."/>
        </authorList>
    </citation>
    <scope>NUCLEOTIDE SEQUENCE [LARGE SCALE GENOMIC DNA]</scope>
    <source>
        <strain evidence="1 2">PLb11B</strain>
    </source>
</reference>
<evidence type="ECO:0008006" key="3">
    <source>
        <dbReference type="Google" id="ProtNLM"/>
    </source>
</evidence>
<dbReference type="Gene3D" id="2.80.10.50">
    <property type="match status" value="3"/>
</dbReference>
<name>A0ABW8W7J2_9PSED</name>
<evidence type="ECO:0000313" key="1">
    <source>
        <dbReference type="EMBL" id="MFL9000649.1"/>
    </source>
</evidence>
<dbReference type="InterPro" id="IPR013431">
    <property type="entry name" value="Delta_60_rpt"/>
</dbReference>
<comment type="caution">
    <text evidence="1">The sequence shown here is derived from an EMBL/GenBank/DDBJ whole genome shotgun (WGS) entry which is preliminary data.</text>
</comment>
<gene>
    <name evidence="1" type="ORF">ACJ8NA_18620</name>
</gene>
<evidence type="ECO:0000313" key="2">
    <source>
        <dbReference type="Proteomes" id="UP001628646"/>
    </source>
</evidence>
<accession>A0ABW8W7J2</accession>
<dbReference type="NCBIfam" id="TIGR02608">
    <property type="entry name" value="delta_60_rpt"/>
    <property type="match status" value="4"/>
</dbReference>